<evidence type="ECO:0000256" key="2">
    <source>
        <dbReference type="ARBA" id="ARBA00022827"/>
    </source>
</evidence>
<dbReference type="Gene3D" id="3.30.43.10">
    <property type="entry name" value="Uridine Diphospho-n-acetylenolpyruvylglucosamine Reductase, domain 2"/>
    <property type="match status" value="1"/>
</dbReference>
<dbReference type="AlphaFoldDB" id="A0A072PS26"/>
<dbReference type="InterPro" id="IPR016164">
    <property type="entry name" value="FAD-linked_Oxase-like_C"/>
</dbReference>
<evidence type="ECO:0000259" key="3">
    <source>
        <dbReference type="PROSITE" id="PS51387"/>
    </source>
</evidence>
<dbReference type="GO" id="GO:0004458">
    <property type="term" value="F:D-lactate dehydrogenase (cytochrome) activity"/>
    <property type="evidence" value="ECO:0007669"/>
    <property type="project" value="TreeGrafter"/>
</dbReference>
<dbReference type="SUPFAM" id="SSF56176">
    <property type="entry name" value="FAD-binding/transporter-associated domain-like"/>
    <property type="match status" value="1"/>
</dbReference>
<dbReference type="InterPro" id="IPR016169">
    <property type="entry name" value="FAD-bd_PCMH_sub2"/>
</dbReference>
<dbReference type="Proteomes" id="UP000027920">
    <property type="component" value="Unassembled WGS sequence"/>
</dbReference>
<dbReference type="InterPro" id="IPR006094">
    <property type="entry name" value="Oxid_FAD_bind_N"/>
</dbReference>
<evidence type="ECO:0000256" key="1">
    <source>
        <dbReference type="ARBA" id="ARBA00022630"/>
    </source>
</evidence>
<comment type="caution">
    <text evidence="4">The sequence shown here is derived from an EMBL/GenBank/DDBJ whole genome shotgun (WGS) entry which is preliminary data.</text>
</comment>
<organism evidence="4 5">
    <name type="scientific">Exophiala aquamarina CBS 119918</name>
    <dbReference type="NCBI Taxonomy" id="1182545"/>
    <lineage>
        <taxon>Eukaryota</taxon>
        <taxon>Fungi</taxon>
        <taxon>Dikarya</taxon>
        <taxon>Ascomycota</taxon>
        <taxon>Pezizomycotina</taxon>
        <taxon>Eurotiomycetes</taxon>
        <taxon>Chaetothyriomycetidae</taxon>
        <taxon>Chaetothyriales</taxon>
        <taxon>Herpotrichiellaceae</taxon>
        <taxon>Exophiala</taxon>
    </lineage>
</organism>
<dbReference type="GO" id="GO:0071949">
    <property type="term" value="F:FAD binding"/>
    <property type="evidence" value="ECO:0007669"/>
    <property type="project" value="InterPro"/>
</dbReference>
<dbReference type="PANTHER" id="PTHR11748">
    <property type="entry name" value="D-LACTATE DEHYDROGENASE"/>
    <property type="match status" value="1"/>
</dbReference>
<dbReference type="GO" id="GO:1903457">
    <property type="term" value="P:lactate catabolic process"/>
    <property type="evidence" value="ECO:0007669"/>
    <property type="project" value="TreeGrafter"/>
</dbReference>
<dbReference type="RefSeq" id="XP_013265489.1">
    <property type="nucleotide sequence ID" value="XM_013410035.1"/>
</dbReference>
<feature type="domain" description="FAD-binding PCMH-type" evidence="3">
    <location>
        <begin position="71"/>
        <end position="257"/>
    </location>
</feature>
<dbReference type="InterPro" id="IPR016167">
    <property type="entry name" value="FAD-bd_PCMH_sub1"/>
</dbReference>
<gene>
    <name evidence="4" type="ORF">A1O9_00873</name>
</gene>
<sequence>MPTFYADSSLQEQHDRVYYTKFSGAPVLPPNIGEEEFATIITKLKVITGDSNVITGADLSHFRDPYPLNEDEHHPSAAVCPGSVEEIRAILDVANHHKLPLWTTSRGKNFGYGGAAPRVAGTVVLALHRMNRILEVNEKFSYVVVEPGVTFFDLQKYFDDNKVGLWCSCPALGWGSLMGNTLDRGHGYTINGDRQHSIKSMEVVLPNGELLRTGQWAIIDSPNAHCCANSFGPQIDGLFLQSNLGVVTKIAIEIDTAPPAYMSFAVHVPNVEHLAPLIDTYHDLLRDKVMQNQALIVNINHFASHASQKHEYQRATGPLTPETIATLIGKFGTGYWRSIFDLYGPRSMVLARAAIIETAIGKAVPGVRIEKHLVEGENGKPVDNKIVGTLGAGFPSMRAMSLADYDLAKGDDLPGAHIDTTLILPSNGQAVSEWFTGAHALMESYGIDPFIGCHVLDKHVLFVQEYVFDRRQHDHRERGQKMICALLAKAKTKGYVSYRCHLQYMGTLLMSMSKYGRINHVR</sequence>
<dbReference type="PROSITE" id="PS51387">
    <property type="entry name" value="FAD_PCMH"/>
    <property type="match status" value="1"/>
</dbReference>
<dbReference type="VEuPathDB" id="FungiDB:A1O9_00873"/>
<dbReference type="STRING" id="1182545.A0A072PS26"/>
<reference evidence="4 5" key="1">
    <citation type="submission" date="2013-03" db="EMBL/GenBank/DDBJ databases">
        <title>The Genome Sequence of Exophiala aquamarina CBS 119918.</title>
        <authorList>
            <consortium name="The Broad Institute Genomics Platform"/>
            <person name="Cuomo C."/>
            <person name="de Hoog S."/>
            <person name="Gorbushina A."/>
            <person name="Walker B."/>
            <person name="Young S.K."/>
            <person name="Zeng Q."/>
            <person name="Gargeya S."/>
            <person name="Fitzgerald M."/>
            <person name="Haas B."/>
            <person name="Abouelleil A."/>
            <person name="Allen A.W."/>
            <person name="Alvarado L."/>
            <person name="Arachchi H.M."/>
            <person name="Berlin A.M."/>
            <person name="Chapman S.B."/>
            <person name="Gainer-Dewar J."/>
            <person name="Goldberg J."/>
            <person name="Griggs A."/>
            <person name="Gujja S."/>
            <person name="Hansen M."/>
            <person name="Howarth C."/>
            <person name="Imamovic A."/>
            <person name="Ireland A."/>
            <person name="Larimer J."/>
            <person name="McCowan C."/>
            <person name="Murphy C."/>
            <person name="Pearson M."/>
            <person name="Poon T.W."/>
            <person name="Priest M."/>
            <person name="Roberts A."/>
            <person name="Saif S."/>
            <person name="Shea T."/>
            <person name="Sisk P."/>
            <person name="Sykes S."/>
            <person name="Wortman J."/>
            <person name="Nusbaum C."/>
            <person name="Birren B."/>
        </authorList>
    </citation>
    <scope>NUCLEOTIDE SEQUENCE [LARGE SCALE GENOMIC DNA]</scope>
    <source>
        <strain evidence="4 5">CBS 119918</strain>
    </source>
</reference>
<keyword evidence="1" id="KW-0285">Flavoprotein</keyword>
<dbReference type="GO" id="GO:0005739">
    <property type="term" value="C:mitochondrion"/>
    <property type="evidence" value="ECO:0007669"/>
    <property type="project" value="TreeGrafter"/>
</dbReference>
<dbReference type="Gene3D" id="3.30.465.10">
    <property type="match status" value="1"/>
</dbReference>
<dbReference type="OrthoDB" id="5332616at2759"/>
<dbReference type="PANTHER" id="PTHR11748:SF114">
    <property type="entry name" value="ARYL-ALCOHOL OXIDASE VANILLYL-ALCOHOL OXIDASE (AFU_ORTHOLOGUE AFUA_3G09500)-RELATED"/>
    <property type="match status" value="1"/>
</dbReference>
<dbReference type="InterPro" id="IPR016170">
    <property type="entry name" value="Cytok_DH_C_sf"/>
</dbReference>
<proteinExistence type="predicted"/>
<dbReference type="Gene3D" id="3.40.462.10">
    <property type="entry name" value="FAD-linked oxidases, C-terminal domain"/>
    <property type="match status" value="1"/>
</dbReference>
<dbReference type="SUPFAM" id="SSF55103">
    <property type="entry name" value="FAD-linked oxidases, C-terminal domain"/>
    <property type="match status" value="1"/>
</dbReference>
<keyword evidence="2" id="KW-0274">FAD</keyword>
<dbReference type="InterPro" id="IPR016166">
    <property type="entry name" value="FAD-bd_PCMH"/>
</dbReference>
<dbReference type="GeneID" id="25275823"/>
<dbReference type="EMBL" id="AMGV01000001">
    <property type="protein sequence ID" value="KEF62899.1"/>
    <property type="molecule type" value="Genomic_DNA"/>
</dbReference>
<keyword evidence="5" id="KW-1185">Reference proteome</keyword>
<dbReference type="GO" id="GO:0008720">
    <property type="term" value="F:D-lactate dehydrogenase (NAD+) activity"/>
    <property type="evidence" value="ECO:0007669"/>
    <property type="project" value="TreeGrafter"/>
</dbReference>
<accession>A0A072PS26</accession>
<evidence type="ECO:0000313" key="5">
    <source>
        <dbReference type="Proteomes" id="UP000027920"/>
    </source>
</evidence>
<dbReference type="HOGENOM" id="CLU_024402_0_1_1"/>
<dbReference type="InterPro" id="IPR036318">
    <property type="entry name" value="FAD-bd_PCMH-like_sf"/>
</dbReference>
<dbReference type="Pfam" id="PF01565">
    <property type="entry name" value="FAD_binding_4"/>
    <property type="match status" value="1"/>
</dbReference>
<name>A0A072PS26_9EURO</name>
<protein>
    <recommendedName>
        <fullName evidence="3">FAD-binding PCMH-type domain-containing protein</fullName>
    </recommendedName>
</protein>
<evidence type="ECO:0000313" key="4">
    <source>
        <dbReference type="EMBL" id="KEF62899.1"/>
    </source>
</evidence>